<organism evidence="2 3">
    <name type="scientific">Pseudoalteromonas rubra</name>
    <dbReference type="NCBI Taxonomy" id="43658"/>
    <lineage>
        <taxon>Bacteria</taxon>
        <taxon>Pseudomonadati</taxon>
        <taxon>Pseudomonadota</taxon>
        <taxon>Gammaproteobacteria</taxon>
        <taxon>Alteromonadales</taxon>
        <taxon>Pseudoalteromonadaceae</taxon>
        <taxon>Pseudoalteromonas</taxon>
    </lineage>
</organism>
<sequence>MFFSTGRYGVRDIKKEMKTMTKYVLPLLGLMASAAAVQASDTTTLVSQNFDDGYVGLFVADGALSQFAATPLSPISGAKSLAMTSEGHYRVGTEALIMRTLPKVSRLNASFDIAMPLSDSESRNPYTLVQCVFEIEYADGNVYESYVSRNDEVPTYQDSIYSHDCQVTLPAGKAIHKVTWFIDSYALPNETVYLDNLEITLEEGSHQSNAQVDLFWQGRDFSELTEAQVDTFFSDAPTLTHSNEVTSLRLAQSSNGSYKTRFVLPEPEYSHTYPEYVIYQASITNPGSQPVSAQLYASASYQKQFRSGDHSAAFAPGFYIAPNSTALIPVIVDLGKDGLTTDITSAELRIESDGAVLLNSLTLHSGTSLSDGLVTIATSGFETDTGGFETSTPQDVTLVNQSQQVLSGEQSLGFEMSPWRQAGFTHYFGWGNQYYADKVYTQLAVQLQEAEKDTPVRVCTDVYYMGGGKDSFCEERILGVGSFALHNVFPVDSSKALYRILVRVRAYGNVSIKGEMDNFVLGYWPAIPPQ</sequence>
<comment type="caution">
    <text evidence="2">The sequence shown here is derived from an EMBL/GenBank/DDBJ whole genome shotgun (WGS) entry which is preliminary data.</text>
</comment>
<evidence type="ECO:0000313" key="3">
    <source>
        <dbReference type="Proteomes" id="UP000016480"/>
    </source>
</evidence>
<gene>
    <name evidence="2" type="ORF">PRUB_a2529</name>
</gene>
<protein>
    <submittedName>
        <fullName evidence="2">Uncharacterized protein</fullName>
    </submittedName>
</protein>
<dbReference type="Proteomes" id="UP000016480">
    <property type="component" value="Unassembled WGS sequence"/>
</dbReference>
<feature type="chain" id="PRO_5035742041" evidence="1">
    <location>
        <begin position="40"/>
        <end position="530"/>
    </location>
</feature>
<evidence type="ECO:0000256" key="1">
    <source>
        <dbReference type="SAM" id="SignalP"/>
    </source>
</evidence>
<dbReference type="AlphaFoldDB" id="A0A8T0CBC7"/>
<accession>A0A8T0CBC7</accession>
<keyword evidence="1" id="KW-0732">Signal</keyword>
<dbReference type="EMBL" id="AHCD03000027">
    <property type="protein sequence ID" value="KAF7787986.1"/>
    <property type="molecule type" value="Genomic_DNA"/>
</dbReference>
<feature type="signal peptide" evidence="1">
    <location>
        <begin position="1"/>
        <end position="39"/>
    </location>
</feature>
<name>A0A8T0CBC7_9GAMM</name>
<proteinExistence type="predicted"/>
<reference evidence="2 3" key="1">
    <citation type="journal article" date="2012" name="J. Bacteriol.">
        <title>Genome sequence of the cycloprodigiosin-producing bacterial strain Pseudoalteromonas rubra ATCC 29570(T).</title>
        <authorList>
            <person name="Xie B.B."/>
            <person name="Shu Y.L."/>
            <person name="Qin Q.L."/>
            <person name="Rong J.C."/>
            <person name="Zhang X.Y."/>
            <person name="Chen X.L."/>
            <person name="Zhou B.C."/>
            <person name="Zhang Y.Z."/>
        </authorList>
    </citation>
    <scope>NUCLEOTIDE SEQUENCE [LARGE SCALE GENOMIC DNA]</scope>
    <source>
        <strain evidence="2 3">DSM 6842</strain>
    </source>
</reference>
<evidence type="ECO:0000313" key="2">
    <source>
        <dbReference type="EMBL" id="KAF7787986.1"/>
    </source>
</evidence>